<dbReference type="EMBL" id="LAZR01044477">
    <property type="protein sequence ID" value="KKL04555.1"/>
    <property type="molecule type" value="Genomic_DNA"/>
</dbReference>
<comment type="caution">
    <text evidence="2">The sequence shown here is derived from an EMBL/GenBank/DDBJ whole genome shotgun (WGS) entry which is preliminary data.</text>
</comment>
<evidence type="ECO:0000256" key="1">
    <source>
        <dbReference type="SAM" id="Phobius"/>
    </source>
</evidence>
<feature type="transmembrane region" description="Helical" evidence="1">
    <location>
        <begin position="62"/>
        <end position="81"/>
    </location>
</feature>
<proteinExistence type="predicted"/>
<accession>A0A0F9A512</accession>
<reference evidence="2" key="1">
    <citation type="journal article" date="2015" name="Nature">
        <title>Complex archaea that bridge the gap between prokaryotes and eukaryotes.</title>
        <authorList>
            <person name="Spang A."/>
            <person name="Saw J.H."/>
            <person name="Jorgensen S.L."/>
            <person name="Zaremba-Niedzwiedzka K."/>
            <person name="Martijn J."/>
            <person name="Lind A.E."/>
            <person name="van Eijk R."/>
            <person name="Schleper C."/>
            <person name="Guy L."/>
            <person name="Ettema T.J."/>
        </authorList>
    </citation>
    <scope>NUCLEOTIDE SEQUENCE</scope>
</reference>
<name>A0A0F9A512_9ZZZZ</name>
<organism evidence="2">
    <name type="scientific">marine sediment metagenome</name>
    <dbReference type="NCBI Taxonomy" id="412755"/>
    <lineage>
        <taxon>unclassified sequences</taxon>
        <taxon>metagenomes</taxon>
        <taxon>ecological metagenomes</taxon>
    </lineage>
</organism>
<protein>
    <recommendedName>
        <fullName evidence="3">EamA domain-containing protein</fullName>
    </recommendedName>
</protein>
<keyword evidence="1" id="KW-0472">Membrane</keyword>
<evidence type="ECO:0000313" key="2">
    <source>
        <dbReference type="EMBL" id="KKL04555.1"/>
    </source>
</evidence>
<sequence>MWWIAQILAIALIAAVHTFNRWASVEGMSFAIRWLANVGGQAVAAPLFILSYSLAPTFFQPWFLGTGILAVLGFAASFILFAEVITITKILGAALALAGAVLLIL</sequence>
<evidence type="ECO:0008006" key="3">
    <source>
        <dbReference type="Google" id="ProtNLM"/>
    </source>
</evidence>
<keyword evidence="1" id="KW-0812">Transmembrane</keyword>
<keyword evidence="1" id="KW-1133">Transmembrane helix</keyword>
<dbReference type="AlphaFoldDB" id="A0A0F9A512"/>
<gene>
    <name evidence="2" type="ORF">LCGC14_2614880</name>
</gene>
<feature type="transmembrane region" description="Helical" evidence="1">
    <location>
        <begin position="34"/>
        <end position="55"/>
    </location>
</feature>